<proteinExistence type="predicted"/>
<dbReference type="CDD" id="cd00077">
    <property type="entry name" value="HDc"/>
    <property type="match status" value="1"/>
</dbReference>
<keyword evidence="10" id="KW-1185">Reference proteome</keyword>
<dbReference type="Gene3D" id="1.10.1300.10">
    <property type="entry name" value="3'5'-cyclic nucleotide phosphodiesterase, catalytic domain"/>
    <property type="match status" value="1"/>
</dbReference>
<feature type="binding site" evidence="5">
    <location>
        <begin position="630"/>
        <end position="634"/>
    </location>
    <ligand>
        <name>AMP</name>
        <dbReference type="ChEBI" id="CHEBI:456215"/>
    </ligand>
</feature>
<dbReference type="STRING" id="6832.A0A553NQH2"/>
<feature type="region of interest" description="Disordered" evidence="7">
    <location>
        <begin position="487"/>
        <end position="555"/>
    </location>
</feature>
<evidence type="ECO:0000256" key="1">
    <source>
        <dbReference type="ARBA" id="ARBA00001968"/>
    </source>
</evidence>
<dbReference type="OMA" id="CAWRATR"/>
<dbReference type="InterPro" id="IPR035965">
    <property type="entry name" value="PAS-like_dom_sf"/>
</dbReference>
<feature type="binding site" evidence="5">
    <location>
        <position position="671"/>
    </location>
    <ligand>
        <name>AMP</name>
        <dbReference type="ChEBI" id="CHEBI:456215"/>
    </ligand>
</feature>
<feature type="binding site" evidence="6">
    <location>
        <position position="671"/>
    </location>
    <ligand>
        <name>Zn(2+)</name>
        <dbReference type="ChEBI" id="CHEBI:29105"/>
        <label>1</label>
    </ligand>
</feature>
<evidence type="ECO:0000313" key="10">
    <source>
        <dbReference type="Proteomes" id="UP000318571"/>
    </source>
</evidence>
<feature type="binding site" evidence="6">
    <location>
        <position position="823"/>
    </location>
    <ligand>
        <name>Zn(2+)</name>
        <dbReference type="ChEBI" id="CHEBI:29105"/>
        <label>1</label>
    </ligand>
</feature>
<dbReference type="PRINTS" id="PR00387">
    <property type="entry name" value="PDIESTERASE1"/>
</dbReference>
<feature type="compositionally biased region" description="Low complexity" evidence="7">
    <location>
        <begin position="493"/>
        <end position="510"/>
    </location>
</feature>
<protein>
    <recommendedName>
        <fullName evidence="8">PDEase domain-containing protein</fullName>
    </recommendedName>
</protein>
<dbReference type="Gene3D" id="3.30.450.20">
    <property type="entry name" value="PAS domain"/>
    <property type="match status" value="1"/>
</dbReference>
<feature type="binding site" evidence="6">
    <location>
        <position position="634"/>
    </location>
    <ligand>
        <name>Zn(2+)</name>
        <dbReference type="ChEBI" id="CHEBI:29105"/>
        <label>1</label>
    </ligand>
</feature>
<gene>
    <name evidence="9" type="ORF">TCAL_02763</name>
</gene>
<comment type="caution">
    <text evidence="9">The sequence shown here is derived from an EMBL/GenBank/DDBJ whole genome shotgun (WGS) entry which is preliminary data.</text>
</comment>
<dbReference type="InterPro" id="IPR036971">
    <property type="entry name" value="PDEase_catalytic_dom_sf"/>
</dbReference>
<dbReference type="PROSITE" id="PS51845">
    <property type="entry name" value="PDEASE_I_2"/>
    <property type="match status" value="1"/>
</dbReference>
<name>A0A553NQH2_TIGCA</name>
<evidence type="ECO:0000256" key="4">
    <source>
        <dbReference type="PIRSR" id="PIRSR623088-1"/>
    </source>
</evidence>
<keyword evidence="2 6" id="KW-0479">Metal-binding</keyword>
<dbReference type="OrthoDB" id="189220at2759"/>
<feature type="compositionally biased region" description="Basic and acidic residues" evidence="7">
    <location>
        <begin position="919"/>
        <end position="945"/>
    </location>
</feature>
<feature type="active site" description="Proton donor" evidence="4">
    <location>
        <position position="630"/>
    </location>
</feature>
<dbReference type="SUPFAM" id="SSF55785">
    <property type="entry name" value="PYP-like sensor domain (PAS domain)"/>
    <property type="match status" value="1"/>
</dbReference>
<dbReference type="InterPro" id="IPR002073">
    <property type="entry name" value="PDEase_catalytic_dom"/>
</dbReference>
<feature type="region of interest" description="Disordered" evidence="7">
    <location>
        <begin position="1"/>
        <end position="50"/>
    </location>
</feature>
<feature type="domain" description="PDEase" evidence="8">
    <location>
        <begin position="552"/>
        <end position="917"/>
    </location>
</feature>
<feature type="binding site" evidence="6">
    <location>
        <position position="670"/>
    </location>
    <ligand>
        <name>Zn(2+)</name>
        <dbReference type="ChEBI" id="CHEBI:29105"/>
        <label>1</label>
    </ligand>
</feature>
<dbReference type="GO" id="GO:0007165">
    <property type="term" value="P:signal transduction"/>
    <property type="evidence" value="ECO:0007669"/>
    <property type="project" value="InterPro"/>
</dbReference>
<dbReference type="AlphaFoldDB" id="A0A553NQH2"/>
<feature type="binding site" evidence="5">
    <location>
        <position position="823"/>
    </location>
    <ligand>
        <name>AMP</name>
        <dbReference type="ChEBI" id="CHEBI:456215"/>
    </ligand>
</feature>
<reference evidence="9 10" key="1">
    <citation type="journal article" date="2018" name="Nat. Ecol. Evol.">
        <title>Genomic signatures of mitonuclear coevolution across populations of Tigriopus californicus.</title>
        <authorList>
            <person name="Barreto F.S."/>
            <person name="Watson E.T."/>
            <person name="Lima T.G."/>
            <person name="Willett C.S."/>
            <person name="Edmands S."/>
            <person name="Li W."/>
            <person name="Burton R.S."/>
        </authorList>
    </citation>
    <scope>NUCLEOTIDE SEQUENCE [LARGE SCALE GENOMIC DNA]</scope>
    <source>
        <strain evidence="9 10">San Diego</strain>
    </source>
</reference>
<dbReference type="Proteomes" id="UP000318571">
    <property type="component" value="Chromosome 4"/>
</dbReference>
<dbReference type="Pfam" id="PF00233">
    <property type="entry name" value="PDEase_I"/>
    <property type="match status" value="1"/>
</dbReference>
<keyword evidence="3" id="KW-0378">Hydrolase</keyword>
<organism evidence="9 10">
    <name type="scientific">Tigriopus californicus</name>
    <name type="common">Marine copepod</name>
    <dbReference type="NCBI Taxonomy" id="6832"/>
    <lineage>
        <taxon>Eukaryota</taxon>
        <taxon>Metazoa</taxon>
        <taxon>Ecdysozoa</taxon>
        <taxon>Arthropoda</taxon>
        <taxon>Crustacea</taxon>
        <taxon>Multicrustacea</taxon>
        <taxon>Hexanauplia</taxon>
        <taxon>Copepoda</taxon>
        <taxon>Harpacticoida</taxon>
        <taxon>Harpacticidae</taxon>
        <taxon>Tigriopus</taxon>
    </lineage>
</organism>
<dbReference type="PANTHER" id="PTHR11347">
    <property type="entry name" value="CYCLIC NUCLEOTIDE PHOSPHODIESTERASE"/>
    <property type="match status" value="1"/>
</dbReference>
<feature type="compositionally biased region" description="Low complexity" evidence="7">
    <location>
        <begin position="8"/>
        <end position="39"/>
    </location>
</feature>
<dbReference type="EMBL" id="VCGU01000011">
    <property type="protein sequence ID" value="TRY67688.1"/>
    <property type="molecule type" value="Genomic_DNA"/>
</dbReference>
<dbReference type="InterPro" id="IPR003607">
    <property type="entry name" value="HD/PDEase_dom"/>
</dbReference>
<evidence type="ECO:0000256" key="6">
    <source>
        <dbReference type="PIRSR" id="PIRSR623088-3"/>
    </source>
</evidence>
<sequence length="969" mass="108112">MGNALPCGGDSSSSRGSPGTRGGLLSNNISGFSSRSSGSIVGGDPGKNEHNNRLGCNNSILWRHDSIVNFRQHLRVRRPKLRAVLALSKQGHLYDTVKWACDRLNVESSHAPSTDTAIAACKDGVIPSLLVLDCRNYRNIDAEAVAKAVHQNVVSEVTVIVGIVKKSFYDKEEIVIESHLSAGFSRILLDSSSRGYWLNELAWILRNDCENALKSQCFETMLSALNNCRDIVQITDDENKLMFSNLASERVLGFKDDDVKDRSLWELQTISGLAENSMTEKESTLLMHGSEIVRQKLDLGKSWDGFLSCKRKTGDFIQLETRAIPISIVSKGSPDHIVYVKQPPPLFREKSFSELYETPPIPQNTSVPGQASRKSLKSFRNASCDVAALMGDAPTSGHHGFRRQSNAKMHSLSVEAPITKVINIILAAQENSPLYIAQALDRVLDILQATDSINLFSPEVERERKKKTDAVTTDLLGALLAHGPKPFEASGTSLSRSNSVISRQSSVLRTSSRRRRNSTRDVLNQRRSSSETGSAKLANVSGAHAGHRPSMPNLDNSPIQLRELLEKSDTWSHFNILELEQLTEKRCLLWLGMSTLLRFEVHKTLKCSETTLQNWLTVIEANYKTSNTYHNSTHAADVLHATACFLDSPKVKDYCDELDEAACLIAAVIHDVNHPGRNSAFLCNSGSELAYLYNDITVLENHHASLGFKLSTSDKRVNIFDNLDRDTYKLMRQSVIDMVLATDMSKHFVHVNKFNSVFGRTMLKEDDNASGQGISMMRSPGGNAGPTQDGAISPVNSEYMIHDVPNTAENVAILKRMIIKCADISNPARPLKICQAWAYRIAEEYFTQTDDEKKLGLPVVMPQFDRTTCSIPKSQIGFYDFFIIDMFEMWNGFTDLQELMDIINSNYSYWKLECEREESGEKKHKIPGDHTFDEQEEDNHAKADIDTQLETIDEVRKTDIDTLLSPQES</sequence>
<accession>A0A553NQH2</accession>
<comment type="cofactor">
    <cofactor evidence="1">
        <name>a divalent metal cation</name>
        <dbReference type="ChEBI" id="CHEBI:60240"/>
    </cofactor>
</comment>
<feature type="binding site" evidence="6">
    <location>
        <position position="671"/>
    </location>
    <ligand>
        <name>Zn(2+)</name>
        <dbReference type="ChEBI" id="CHEBI:29105"/>
        <label>2</label>
    </ligand>
</feature>
<dbReference type="GO" id="GO:0004114">
    <property type="term" value="F:3',5'-cyclic-nucleotide phosphodiesterase activity"/>
    <property type="evidence" value="ECO:0007669"/>
    <property type="project" value="InterPro"/>
</dbReference>
<dbReference type="SUPFAM" id="SSF109604">
    <property type="entry name" value="HD-domain/PDEase-like"/>
    <property type="match status" value="1"/>
</dbReference>
<evidence type="ECO:0000259" key="8">
    <source>
        <dbReference type="PROSITE" id="PS51845"/>
    </source>
</evidence>
<feature type="compositionally biased region" description="Polar residues" evidence="7">
    <location>
        <begin position="521"/>
        <end position="533"/>
    </location>
</feature>
<dbReference type="SMART" id="SM00471">
    <property type="entry name" value="HDc"/>
    <property type="match status" value="1"/>
</dbReference>
<evidence type="ECO:0000256" key="2">
    <source>
        <dbReference type="ARBA" id="ARBA00022723"/>
    </source>
</evidence>
<dbReference type="InterPro" id="IPR023088">
    <property type="entry name" value="PDEase"/>
</dbReference>
<evidence type="ECO:0000256" key="7">
    <source>
        <dbReference type="SAM" id="MobiDB-lite"/>
    </source>
</evidence>
<evidence type="ECO:0000313" key="9">
    <source>
        <dbReference type="EMBL" id="TRY67688.1"/>
    </source>
</evidence>
<dbReference type="GO" id="GO:0046872">
    <property type="term" value="F:metal ion binding"/>
    <property type="evidence" value="ECO:0007669"/>
    <property type="project" value="UniProtKB-KW"/>
</dbReference>
<feature type="region of interest" description="Disordered" evidence="7">
    <location>
        <begin position="919"/>
        <end position="948"/>
    </location>
</feature>
<dbReference type="Pfam" id="PF23198">
    <property type="entry name" value="PDE8A_N"/>
    <property type="match status" value="1"/>
</dbReference>
<dbReference type="InterPro" id="IPR057304">
    <property type="entry name" value="PDE8-like_REC_N"/>
</dbReference>
<evidence type="ECO:0000256" key="3">
    <source>
        <dbReference type="ARBA" id="ARBA00022801"/>
    </source>
</evidence>
<feature type="binding site" evidence="5">
    <location>
        <position position="875"/>
    </location>
    <ligand>
        <name>AMP</name>
        <dbReference type="ChEBI" id="CHEBI:456215"/>
    </ligand>
</feature>
<evidence type="ECO:0000256" key="5">
    <source>
        <dbReference type="PIRSR" id="PIRSR623088-2"/>
    </source>
</evidence>